<dbReference type="AlphaFoldDB" id="A0A1X7VFD9"/>
<accession>A0A1X7VFD9</accession>
<sequence>MKTFNCKFKVTGPLSPATHADVHSLFKVGRHHKPLTITLSVNKVALPMELDTGSSSSFISESTYLSFFRYIPQQASNVTLKSYTGEFISFRGEINMFLEYADQSATLLLFVAQENGVTLLGRTWLEKIR</sequence>
<dbReference type="InParanoid" id="A0A1X7VFD9"/>
<dbReference type="Gene3D" id="2.40.70.10">
    <property type="entry name" value="Acid Proteases"/>
    <property type="match status" value="1"/>
</dbReference>
<evidence type="ECO:0008006" key="2">
    <source>
        <dbReference type="Google" id="ProtNLM"/>
    </source>
</evidence>
<protein>
    <recommendedName>
        <fullName evidence="2">Peptidase A2 domain-containing protein</fullName>
    </recommendedName>
</protein>
<name>A0A1X7VFD9_AMPQE</name>
<dbReference type="InterPro" id="IPR021109">
    <property type="entry name" value="Peptidase_aspartic_dom_sf"/>
</dbReference>
<dbReference type="OMA" id="THADVHS"/>
<reference evidence="1" key="1">
    <citation type="submission" date="2017-05" db="UniProtKB">
        <authorList>
            <consortium name="EnsemblMetazoa"/>
        </authorList>
    </citation>
    <scope>IDENTIFICATION</scope>
</reference>
<dbReference type="SUPFAM" id="SSF50630">
    <property type="entry name" value="Acid proteases"/>
    <property type="match status" value="1"/>
</dbReference>
<dbReference type="EnsemblMetazoa" id="Aqu2.1.38227_001">
    <property type="protein sequence ID" value="Aqu2.1.38227_001"/>
    <property type="gene ID" value="Aqu2.1.38227"/>
</dbReference>
<evidence type="ECO:0000313" key="1">
    <source>
        <dbReference type="EnsemblMetazoa" id="Aqu2.1.38227_001"/>
    </source>
</evidence>
<proteinExistence type="predicted"/>
<organism evidence="1">
    <name type="scientific">Amphimedon queenslandica</name>
    <name type="common">Sponge</name>
    <dbReference type="NCBI Taxonomy" id="400682"/>
    <lineage>
        <taxon>Eukaryota</taxon>
        <taxon>Metazoa</taxon>
        <taxon>Porifera</taxon>
        <taxon>Demospongiae</taxon>
        <taxon>Heteroscleromorpha</taxon>
        <taxon>Haplosclerida</taxon>
        <taxon>Niphatidae</taxon>
        <taxon>Amphimedon</taxon>
    </lineage>
</organism>